<dbReference type="AlphaFoldDB" id="A0A1U9ZXU1"/>
<proteinExistence type="predicted"/>
<gene>
    <name evidence="1" type="ORF">BKM31_16110</name>
</gene>
<dbReference type="OrthoDB" id="9790144at2"/>
<organism evidence="1 2">
    <name type="scientific">[Actinomadura] parvosata subsp. kistnae</name>
    <dbReference type="NCBI Taxonomy" id="1909395"/>
    <lineage>
        <taxon>Bacteria</taxon>
        <taxon>Bacillati</taxon>
        <taxon>Actinomycetota</taxon>
        <taxon>Actinomycetes</taxon>
        <taxon>Streptosporangiales</taxon>
        <taxon>Streptosporangiaceae</taxon>
        <taxon>Nonomuraea</taxon>
    </lineage>
</organism>
<dbReference type="KEGG" id="noa:BKM31_16110"/>
<protein>
    <submittedName>
        <fullName evidence="1">Uncharacterized protein</fullName>
    </submittedName>
</protein>
<dbReference type="EMBL" id="CP017717">
    <property type="protein sequence ID" value="AQZ62781.1"/>
    <property type="molecule type" value="Genomic_DNA"/>
</dbReference>
<dbReference type="RefSeq" id="WP_080038962.1">
    <property type="nucleotide sequence ID" value="NZ_CP017717.1"/>
</dbReference>
<accession>A0A1U9ZXU1</accession>
<evidence type="ECO:0000313" key="2">
    <source>
        <dbReference type="Proteomes" id="UP000190797"/>
    </source>
</evidence>
<evidence type="ECO:0000313" key="1">
    <source>
        <dbReference type="EMBL" id="AQZ62781.1"/>
    </source>
</evidence>
<name>A0A1U9ZXU1_9ACTN</name>
<keyword evidence="2" id="KW-1185">Reference proteome</keyword>
<sequence length="130" mass="14198">MNPSGRTALLDAIGITITRIAEHVDQMPEGDQPGEICLAIQTDGEENHSRAYTLDQINQLITAKRAQGWKIAFLGADQDAITIAERMGIDPAMTLPYGSNKTEESLTRTGRMLSTGRGGFTTDDRNATRY</sequence>
<reference evidence="2" key="1">
    <citation type="journal article" date="2017" name="Med. Chem. Commun.">
        <title>Nonomuraea sp. ATCC 55076 harbours the largest actinomycete chromosome to date and the kistamicin biosynthetic gene cluster.</title>
        <authorList>
            <person name="Nazari B."/>
            <person name="Forneris C.C."/>
            <person name="Gibson M.I."/>
            <person name="Moon K."/>
            <person name="Schramma K.R."/>
            <person name="Seyedsayamdost M.R."/>
        </authorList>
    </citation>
    <scope>NUCLEOTIDE SEQUENCE [LARGE SCALE GENOMIC DNA]</scope>
    <source>
        <strain evidence="2">ATCC 55076</strain>
    </source>
</reference>
<dbReference type="Proteomes" id="UP000190797">
    <property type="component" value="Chromosome"/>
</dbReference>